<dbReference type="EMBL" id="LCWF01000133">
    <property type="protein sequence ID" value="KKY18016.1"/>
    <property type="molecule type" value="Genomic_DNA"/>
</dbReference>
<feature type="compositionally biased region" description="Polar residues" evidence="2">
    <location>
        <begin position="346"/>
        <end position="377"/>
    </location>
</feature>
<organism evidence="3 4">
    <name type="scientific">Phaeomoniella chlamydospora</name>
    <name type="common">Phaeoacremonium chlamydosporum</name>
    <dbReference type="NCBI Taxonomy" id="158046"/>
    <lineage>
        <taxon>Eukaryota</taxon>
        <taxon>Fungi</taxon>
        <taxon>Dikarya</taxon>
        <taxon>Ascomycota</taxon>
        <taxon>Pezizomycotina</taxon>
        <taxon>Eurotiomycetes</taxon>
        <taxon>Chaetothyriomycetidae</taxon>
        <taxon>Phaeomoniellales</taxon>
        <taxon>Phaeomoniellaceae</taxon>
        <taxon>Phaeomoniella</taxon>
    </lineage>
</organism>
<proteinExistence type="predicted"/>
<evidence type="ECO:0000256" key="1">
    <source>
        <dbReference type="SAM" id="Coils"/>
    </source>
</evidence>
<dbReference type="OrthoDB" id="5342758at2759"/>
<reference evidence="3 4" key="1">
    <citation type="submission" date="2015-05" db="EMBL/GenBank/DDBJ databases">
        <title>Distinctive expansion of gene families associated with plant cell wall degradation and secondary metabolism in the genomes of grapevine trunk pathogens.</title>
        <authorList>
            <person name="Lawrence D.P."/>
            <person name="Travadon R."/>
            <person name="Rolshausen P.E."/>
            <person name="Baumgartner K."/>
        </authorList>
    </citation>
    <scope>NUCLEOTIDE SEQUENCE [LARGE SCALE GENOMIC DNA]</scope>
    <source>
        <strain evidence="3">UCRPC4</strain>
    </source>
</reference>
<evidence type="ECO:0000256" key="2">
    <source>
        <dbReference type="SAM" id="MobiDB-lite"/>
    </source>
</evidence>
<keyword evidence="1" id="KW-0175">Coiled coil</keyword>
<name>A0A0G2E6Q0_PHACM</name>
<protein>
    <submittedName>
        <fullName evidence="3">Putative autophagy-related protein atg28</fullName>
    </submittedName>
</protein>
<dbReference type="AlphaFoldDB" id="A0A0G2E6Q0"/>
<accession>A0A0G2E6Q0</accession>
<feature type="region of interest" description="Disordered" evidence="2">
    <location>
        <begin position="328"/>
        <end position="461"/>
    </location>
</feature>
<feature type="coiled-coil region" evidence="1">
    <location>
        <begin position="83"/>
        <end position="117"/>
    </location>
</feature>
<reference evidence="3 4" key="2">
    <citation type="submission" date="2015-05" db="EMBL/GenBank/DDBJ databases">
        <authorList>
            <person name="Morales-Cruz A."/>
            <person name="Amrine K.C."/>
            <person name="Cantu D."/>
        </authorList>
    </citation>
    <scope>NUCLEOTIDE SEQUENCE [LARGE SCALE GENOMIC DNA]</scope>
    <source>
        <strain evidence="3">UCRPC4</strain>
    </source>
</reference>
<sequence length="461" mass="52568">MYVAQNDLRANTLPVRQPPVRRLTLRQARRGLFKSMREFSVLKKEESKILDNETNRRASALESVRAFASKKSGLEDEISKINFEDQSQKMAELKSSAQEVEAEIHELETTLYELRAKHRHLTSQAKHLENSIAAKLSSYQASLQIVEKDVQRFLRHPPISEPLSFAASHNDDPEIVNGHSADSFYSLNLQRRNLPLAEEQWTEEAIILSRRRESVVREQQAFLQGSEMWSSVIKEIDSFEKYLHDSMKQLQKQHQEPLISDEESPQNLKTDIAHSLIQRMTLTITSLESNFNEASINNWNLLVCCIGAELEAFREGRIILAETLGIDPPLYTNTDNIPDGTEEETNSSVVGNELVSASDSTDESFNPTNQATKSPIEQSRRGLIHNEDDNHSNNEAETENDGRENAEKEPPLSQSLNVDDEQEHSQNEIQHNMTRTFHDEDDDEEDEPGPDFFVSHDDHIG</sequence>
<evidence type="ECO:0000313" key="3">
    <source>
        <dbReference type="EMBL" id="KKY18016.1"/>
    </source>
</evidence>
<evidence type="ECO:0000313" key="4">
    <source>
        <dbReference type="Proteomes" id="UP000053317"/>
    </source>
</evidence>
<feature type="compositionally biased region" description="Acidic residues" evidence="2">
    <location>
        <begin position="439"/>
        <end position="449"/>
    </location>
</feature>
<feature type="compositionally biased region" description="Basic and acidic residues" evidence="2">
    <location>
        <begin position="378"/>
        <end position="410"/>
    </location>
</feature>
<gene>
    <name evidence="3" type="ORF">UCRPC4_g05219</name>
</gene>
<comment type="caution">
    <text evidence="3">The sequence shown here is derived from an EMBL/GenBank/DDBJ whole genome shotgun (WGS) entry which is preliminary data.</text>
</comment>
<keyword evidence="4" id="KW-1185">Reference proteome</keyword>
<dbReference type="Proteomes" id="UP000053317">
    <property type="component" value="Unassembled WGS sequence"/>
</dbReference>